<dbReference type="Proteomes" id="UP000183253">
    <property type="component" value="Unassembled WGS sequence"/>
</dbReference>
<keyword evidence="2" id="KW-0472">Membrane</keyword>
<feature type="transmembrane region" description="Helical" evidence="2">
    <location>
        <begin position="159"/>
        <end position="179"/>
    </location>
</feature>
<keyword evidence="2" id="KW-1133">Transmembrane helix</keyword>
<dbReference type="Pfam" id="PF02397">
    <property type="entry name" value="Bac_transf"/>
    <property type="match status" value="1"/>
</dbReference>
<proteinExistence type="inferred from homology"/>
<dbReference type="STRING" id="1033731.SAMN05444145_11356"/>
<feature type="domain" description="Bacterial sugar transferase" evidence="3">
    <location>
        <begin position="153"/>
        <end position="338"/>
    </location>
</feature>
<sequence>MGQSTQMISDVITLNEYKNDGSFLHLYFLDSVDAWVAYGLSAYSLRLFVKAQGCMCLRGFSKKMQMPCTLVGEDAIPLLLQRANVLPSTSDSDLHVRISDAVDNNAYARWACKLKNRHPKFDEDIEVSTPVSKYVPKDRFIPDGMSSFTRQVKRVADCLLAWLALILFSPLFLICYIAVKWEDGGPAIFKQERIGRFGRPFNIYKFRSMRLDAEKFGPQLSHSGGDNDPRLTRVGRFLRAHHLDELPQLWNVFCGDMAFIGPRPERKFYIDQILEYDMRYVYLYQIRPGVTSYATLYNGYTDTMEKMLRRLEYDLYYLGHRSWWLDLKVLTNTFCAIVFGKKF</sequence>
<reference evidence="4 5" key="1">
    <citation type="submission" date="2016-10" db="EMBL/GenBank/DDBJ databases">
        <authorList>
            <person name="de Groot N.N."/>
        </authorList>
    </citation>
    <scope>NUCLEOTIDE SEQUENCE [LARGE SCALE GENOMIC DNA]</scope>
    <source>
        <strain evidence="4 5">DSM 25383</strain>
    </source>
</reference>
<accession>A0A1H4FX67</accession>
<keyword evidence="5" id="KW-1185">Reference proteome</keyword>
<evidence type="ECO:0000259" key="3">
    <source>
        <dbReference type="Pfam" id="PF02397"/>
    </source>
</evidence>
<dbReference type="GO" id="GO:0016780">
    <property type="term" value="F:phosphotransferase activity, for other substituted phosphate groups"/>
    <property type="evidence" value="ECO:0007669"/>
    <property type="project" value="TreeGrafter"/>
</dbReference>
<name>A0A1H4FX67_9BACT</name>
<keyword evidence="2" id="KW-0812">Transmembrane</keyword>
<evidence type="ECO:0000313" key="4">
    <source>
        <dbReference type="EMBL" id="SEB01721.1"/>
    </source>
</evidence>
<dbReference type="InterPro" id="IPR003362">
    <property type="entry name" value="Bact_transf"/>
</dbReference>
<organism evidence="4 5">
    <name type="scientific">Alistipes timonensis JC136</name>
    <dbReference type="NCBI Taxonomy" id="1033731"/>
    <lineage>
        <taxon>Bacteria</taxon>
        <taxon>Pseudomonadati</taxon>
        <taxon>Bacteroidota</taxon>
        <taxon>Bacteroidia</taxon>
        <taxon>Bacteroidales</taxon>
        <taxon>Rikenellaceae</taxon>
        <taxon>Alistipes</taxon>
    </lineage>
</organism>
<evidence type="ECO:0000256" key="1">
    <source>
        <dbReference type="ARBA" id="ARBA00006464"/>
    </source>
</evidence>
<dbReference type="EMBL" id="FNRI01000013">
    <property type="protein sequence ID" value="SEB01721.1"/>
    <property type="molecule type" value="Genomic_DNA"/>
</dbReference>
<protein>
    <submittedName>
        <fullName evidence="4">Sugar transferase involved in LPS biosynthesis (Colanic, teichoic acid)</fullName>
    </submittedName>
</protein>
<dbReference type="PANTHER" id="PTHR30576">
    <property type="entry name" value="COLANIC BIOSYNTHESIS UDP-GLUCOSE LIPID CARRIER TRANSFERASE"/>
    <property type="match status" value="1"/>
</dbReference>
<evidence type="ECO:0000313" key="5">
    <source>
        <dbReference type="Proteomes" id="UP000183253"/>
    </source>
</evidence>
<dbReference type="AlphaFoldDB" id="A0A1H4FX67"/>
<dbReference type="PANTHER" id="PTHR30576:SF0">
    <property type="entry name" value="UNDECAPRENYL-PHOSPHATE N-ACETYLGALACTOSAMINYL 1-PHOSPHATE TRANSFERASE-RELATED"/>
    <property type="match status" value="1"/>
</dbReference>
<gene>
    <name evidence="4" type="ORF">SAMN05444145_11356</name>
</gene>
<comment type="similarity">
    <text evidence="1">Belongs to the bacterial sugar transferase family.</text>
</comment>
<keyword evidence="4" id="KW-0808">Transferase</keyword>
<evidence type="ECO:0000256" key="2">
    <source>
        <dbReference type="SAM" id="Phobius"/>
    </source>
</evidence>